<dbReference type="InterPro" id="IPR018499">
    <property type="entry name" value="Tetraspanin/Peripherin"/>
</dbReference>
<feature type="compositionally biased region" description="Gly residues" evidence="5">
    <location>
        <begin position="81"/>
        <end position="90"/>
    </location>
</feature>
<feature type="region of interest" description="Disordered" evidence="5">
    <location>
        <begin position="70"/>
        <end position="115"/>
    </location>
</feature>
<organism evidence="8 9">
    <name type="scientific">Linnemannia gamsii</name>
    <dbReference type="NCBI Taxonomy" id="64522"/>
    <lineage>
        <taxon>Eukaryota</taxon>
        <taxon>Fungi</taxon>
        <taxon>Fungi incertae sedis</taxon>
        <taxon>Mucoromycota</taxon>
        <taxon>Mortierellomycotina</taxon>
        <taxon>Mortierellomycetes</taxon>
        <taxon>Mortierellales</taxon>
        <taxon>Mortierellaceae</taxon>
        <taxon>Linnemannia</taxon>
    </lineage>
</organism>
<feature type="compositionally biased region" description="Polar residues" evidence="5">
    <location>
        <begin position="96"/>
        <end position="113"/>
    </location>
</feature>
<feature type="non-terminal residue" evidence="8">
    <location>
        <position position="321"/>
    </location>
</feature>
<evidence type="ECO:0008006" key="10">
    <source>
        <dbReference type="Google" id="ProtNLM"/>
    </source>
</evidence>
<proteinExistence type="predicted"/>
<dbReference type="AlphaFoldDB" id="A0A9P6RL38"/>
<evidence type="ECO:0000256" key="5">
    <source>
        <dbReference type="SAM" id="MobiDB-lite"/>
    </source>
</evidence>
<dbReference type="GO" id="GO:0016020">
    <property type="term" value="C:membrane"/>
    <property type="evidence" value="ECO:0007669"/>
    <property type="project" value="UniProtKB-SubCell"/>
</dbReference>
<feature type="transmembrane region" description="Helical" evidence="6">
    <location>
        <begin position="135"/>
        <end position="156"/>
    </location>
</feature>
<accession>A0A9P6RL38</accession>
<protein>
    <recommendedName>
        <fullName evidence="10">Tetraspanin</fullName>
    </recommendedName>
</protein>
<gene>
    <name evidence="8" type="ORF">BGZ97_008688</name>
</gene>
<evidence type="ECO:0000256" key="3">
    <source>
        <dbReference type="ARBA" id="ARBA00022989"/>
    </source>
</evidence>
<evidence type="ECO:0000256" key="6">
    <source>
        <dbReference type="SAM" id="Phobius"/>
    </source>
</evidence>
<dbReference type="Proteomes" id="UP000823405">
    <property type="component" value="Unassembled WGS sequence"/>
</dbReference>
<reference evidence="8" key="1">
    <citation type="journal article" date="2020" name="Fungal Divers.">
        <title>Resolving the Mortierellaceae phylogeny through synthesis of multi-gene phylogenetics and phylogenomics.</title>
        <authorList>
            <person name="Vandepol N."/>
            <person name="Liber J."/>
            <person name="Desiro A."/>
            <person name="Na H."/>
            <person name="Kennedy M."/>
            <person name="Barry K."/>
            <person name="Grigoriev I.V."/>
            <person name="Miller A.N."/>
            <person name="O'Donnell K."/>
            <person name="Stajich J.E."/>
            <person name="Bonito G."/>
        </authorList>
    </citation>
    <scope>NUCLEOTIDE SEQUENCE</scope>
    <source>
        <strain evidence="8">NVP60</strain>
    </source>
</reference>
<dbReference type="OrthoDB" id="2409294at2759"/>
<keyword evidence="9" id="KW-1185">Reference proteome</keyword>
<dbReference type="Pfam" id="PF00335">
    <property type="entry name" value="Tetraspanin"/>
    <property type="match status" value="1"/>
</dbReference>
<evidence type="ECO:0000313" key="9">
    <source>
        <dbReference type="Proteomes" id="UP000823405"/>
    </source>
</evidence>
<comment type="caution">
    <text evidence="8">The sequence shown here is derived from an EMBL/GenBank/DDBJ whole genome shotgun (WGS) entry which is preliminary data.</text>
</comment>
<name>A0A9P6RL38_9FUNG</name>
<keyword evidence="4 6" id="KW-0472">Membrane</keyword>
<keyword evidence="7" id="KW-0732">Signal</keyword>
<evidence type="ECO:0000256" key="4">
    <source>
        <dbReference type="ARBA" id="ARBA00023136"/>
    </source>
</evidence>
<feature type="region of interest" description="Disordered" evidence="5">
    <location>
        <begin position="267"/>
        <end position="292"/>
    </location>
</feature>
<dbReference type="EMBL" id="JAAAIN010000040">
    <property type="protein sequence ID" value="KAG0322121.1"/>
    <property type="molecule type" value="Genomic_DNA"/>
</dbReference>
<feature type="transmembrane region" description="Helical" evidence="6">
    <location>
        <begin position="39"/>
        <end position="62"/>
    </location>
</feature>
<keyword evidence="2 6" id="KW-0812">Transmembrane</keyword>
<sequence>MMVMNVVLAIFAFLLMGIEMVEMALREPILDYLLPESELVLLVAGLTIVTGAFGFAVAYNLLVEEDTTNIRNNENNDEGSRGNGSGGNGRDLGPRTPTQPRSTDNILGQSNDTPLVLQHRQTRRPRLMFTKASTYLLNGNTVLLIVVLVAFTISVAQRSAHLSQMEKELNSAWTDANRHRTALISNFELRHQCCGFDHISQRPFPKDCSTNSKYGFKVPCKADLTKDFERWQNRIQYLLLTLVVMLVPLLLLVMTLSAVGFSKIKERTREAPEDTEAQAEATASGPAVDGRRGAQLERPLLEDVTPHIGAMPFLVDVEAEP</sequence>
<evidence type="ECO:0000256" key="2">
    <source>
        <dbReference type="ARBA" id="ARBA00022692"/>
    </source>
</evidence>
<comment type="subcellular location">
    <subcellularLocation>
        <location evidence="1">Membrane</location>
        <topology evidence="1">Multi-pass membrane protein</topology>
    </subcellularLocation>
</comment>
<feature type="transmembrane region" description="Helical" evidence="6">
    <location>
        <begin position="235"/>
        <end position="259"/>
    </location>
</feature>
<evidence type="ECO:0000256" key="1">
    <source>
        <dbReference type="ARBA" id="ARBA00004141"/>
    </source>
</evidence>
<evidence type="ECO:0000256" key="7">
    <source>
        <dbReference type="SAM" id="SignalP"/>
    </source>
</evidence>
<feature type="signal peptide" evidence="7">
    <location>
        <begin position="1"/>
        <end position="23"/>
    </location>
</feature>
<evidence type="ECO:0000313" key="8">
    <source>
        <dbReference type="EMBL" id="KAG0322121.1"/>
    </source>
</evidence>
<keyword evidence="3 6" id="KW-1133">Transmembrane helix</keyword>
<feature type="chain" id="PRO_5040170683" description="Tetraspanin" evidence="7">
    <location>
        <begin position="24"/>
        <end position="321"/>
    </location>
</feature>